<keyword evidence="2" id="KW-1185">Reference proteome</keyword>
<evidence type="ECO:0000313" key="1">
    <source>
        <dbReference type="EMBL" id="TDE10716.1"/>
    </source>
</evidence>
<dbReference type="RefSeq" id="WP_131961402.1">
    <property type="nucleotide sequence ID" value="NZ_SMFL01000014.1"/>
</dbReference>
<accession>A0A4R5DAP3</accession>
<reference evidence="1 2" key="1">
    <citation type="submission" date="2019-03" db="EMBL/GenBank/DDBJ databases">
        <title>Dyadobacter AR-3-6 sp. nov., isolated from arctic soil.</title>
        <authorList>
            <person name="Chaudhary D.K."/>
        </authorList>
    </citation>
    <scope>NUCLEOTIDE SEQUENCE [LARGE SCALE GENOMIC DNA]</scope>
    <source>
        <strain evidence="1 2">AR-3-6</strain>
    </source>
</reference>
<sequence length="64" mass="7268">MIAHLMLSDSAKLVLIEDIYDLSCSGIEYEIGFMLYGRSIDNPVKVVIESDGIRSHRRKKDVNL</sequence>
<gene>
    <name evidence="1" type="ORF">E0F88_26950</name>
</gene>
<name>A0A4R5DAP3_9BACT</name>
<proteinExistence type="predicted"/>
<dbReference type="EMBL" id="SMFL01000014">
    <property type="protein sequence ID" value="TDE10716.1"/>
    <property type="molecule type" value="Genomic_DNA"/>
</dbReference>
<protein>
    <submittedName>
        <fullName evidence="1">Uncharacterized protein</fullName>
    </submittedName>
</protein>
<dbReference type="Proteomes" id="UP000294850">
    <property type="component" value="Unassembled WGS sequence"/>
</dbReference>
<evidence type="ECO:0000313" key="2">
    <source>
        <dbReference type="Proteomes" id="UP000294850"/>
    </source>
</evidence>
<dbReference type="AlphaFoldDB" id="A0A4R5DAP3"/>
<dbReference type="OrthoDB" id="884899at2"/>
<organism evidence="1 2">
    <name type="scientific">Dyadobacter psychrotolerans</name>
    <dbReference type="NCBI Taxonomy" id="2541721"/>
    <lineage>
        <taxon>Bacteria</taxon>
        <taxon>Pseudomonadati</taxon>
        <taxon>Bacteroidota</taxon>
        <taxon>Cytophagia</taxon>
        <taxon>Cytophagales</taxon>
        <taxon>Spirosomataceae</taxon>
        <taxon>Dyadobacter</taxon>
    </lineage>
</organism>
<comment type="caution">
    <text evidence="1">The sequence shown here is derived from an EMBL/GenBank/DDBJ whole genome shotgun (WGS) entry which is preliminary data.</text>
</comment>